<organism evidence="2 3">
    <name type="scientific">Solirubrobacter phytolaccae</name>
    <dbReference type="NCBI Taxonomy" id="1404360"/>
    <lineage>
        <taxon>Bacteria</taxon>
        <taxon>Bacillati</taxon>
        <taxon>Actinomycetota</taxon>
        <taxon>Thermoleophilia</taxon>
        <taxon>Solirubrobacterales</taxon>
        <taxon>Solirubrobacteraceae</taxon>
        <taxon>Solirubrobacter</taxon>
    </lineage>
</organism>
<evidence type="ECO:0000313" key="3">
    <source>
        <dbReference type="Proteomes" id="UP001147653"/>
    </source>
</evidence>
<dbReference type="InterPro" id="IPR002347">
    <property type="entry name" value="SDR_fam"/>
</dbReference>
<comment type="caution">
    <text evidence="2">The sequence shown here is derived from an EMBL/GenBank/DDBJ whole genome shotgun (WGS) entry which is preliminary data.</text>
</comment>
<dbReference type="Pfam" id="PF00106">
    <property type="entry name" value="adh_short"/>
    <property type="match status" value="1"/>
</dbReference>
<dbReference type="SMART" id="SM00822">
    <property type="entry name" value="PKS_KR"/>
    <property type="match status" value="1"/>
</dbReference>
<name>A0A9X3N7U2_9ACTN</name>
<gene>
    <name evidence="2" type="ORF">OJ997_07115</name>
</gene>
<dbReference type="AlphaFoldDB" id="A0A9X3N7U2"/>
<dbReference type="RefSeq" id="WP_270024370.1">
    <property type="nucleotide sequence ID" value="NZ_JAPDDP010000009.1"/>
</dbReference>
<keyword evidence="3" id="KW-1185">Reference proteome</keyword>
<dbReference type="Proteomes" id="UP001147653">
    <property type="component" value="Unassembled WGS sequence"/>
</dbReference>
<accession>A0A9X3N7U2</accession>
<dbReference type="SUPFAM" id="SSF51735">
    <property type="entry name" value="NAD(P)-binding Rossmann-fold domains"/>
    <property type="match status" value="1"/>
</dbReference>
<reference evidence="2" key="1">
    <citation type="submission" date="2022-10" db="EMBL/GenBank/DDBJ databases">
        <title>The WGS of Solirubrobacter phytolaccae KCTC 29190.</title>
        <authorList>
            <person name="Jiang Z."/>
        </authorList>
    </citation>
    <scope>NUCLEOTIDE SEQUENCE</scope>
    <source>
        <strain evidence="2">KCTC 29190</strain>
    </source>
</reference>
<dbReference type="PANTHER" id="PTHR43313:SF1">
    <property type="entry name" value="3BETA-HYDROXYSTEROID DEHYDROGENASE DHS-16"/>
    <property type="match status" value="1"/>
</dbReference>
<dbReference type="EMBL" id="JAPDDP010000009">
    <property type="protein sequence ID" value="MDA0180060.1"/>
    <property type="molecule type" value="Genomic_DNA"/>
</dbReference>
<evidence type="ECO:0000259" key="1">
    <source>
        <dbReference type="SMART" id="SM00822"/>
    </source>
</evidence>
<dbReference type="InterPro" id="IPR057326">
    <property type="entry name" value="KR_dom"/>
</dbReference>
<dbReference type="PANTHER" id="PTHR43313">
    <property type="entry name" value="SHORT-CHAIN DEHYDROGENASE/REDUCTASE FAMILY 9C"/>
    <property type="match status" value="1"/>
</dbReference>
<sequence>MQNVVITGASSGIGAATALHLDQQGARVFAGVENEGDGATALAGASSRLQRITLDVSDDASIAAAFETIRSQVGDAGLDGVVNNAGIGYAAPLELLPREDFRRLLDVNVLGQVAVTQAALPLIRLGHGRVVIVGSVGGILASQFAGAYHASKFALEAIADVWRQELDPDDVPVILIEPSTIATPIWDKAIAYLDQLTASDDKRLKRYRERLTSFRETLHSADEHGKAPKDVAEVIAEALTTKKPDTRYVVGADGKLATALRPLIPDRIADKLAERTTA</sequence>
<evidence type="ECO:0000313" key="2">
    <source>
        <dbReference type="EMBL" id="MDA0180060.1"/>
    </source>
</evidence>
<protein>
    <submittedName>
        <fullName evidence="2">SDR family NAD(P)-dependent oxidoreductase</fullName>
    </submittedName>
</protein>
<dbReference type="GO" id="GO:0008202">
    <property type="term" value="P:steroid metabolic process"/>
    <property type="evidence" value="ECO:0007669"/>
    <property type="project" value="TreeGrafter"/>
</dbReference>
<dbReference type="Gene3D" id="3.40.50.720">
    <property type="entry name" value="NAD(P)-binding Rossmann-like Domain"/>
    <property type="match status" value="1"/>
</dbReference>
<dbReference type="GO" id="GO:0016491">
    <property type="term" value="F:oxidoreductase activity"/>
    <property type="evidence" value="ECO:0007669"/>
    <property type="project" value="TreeGrafter"/>
</dbReference>
<dbReference type="PRINTS" id="PR00081">
    <property type="entry name" value="GDHRDH"/>
</dbReference>
<proteinExistence type="predicted"/>
<feature type="domain" description="Ketoreductase" evidence="1">
    <location>
        <begin position="2"/>
        <end position="184"/>
    </location>
</feature>
<dbReference type="InterPro" id="IPR036291">
    <property type="entry name" value="NAD(P)-bd_dom_sf"/>
</dbReference>